<feature type="domain" description="Cyclic nucleotide-binding" evidence="15">
    <location>
        <begin position="141"/>
        <end position="260"/>
    </location>
</feature>
<dbReference type="PROSITE" id="PS51285">
    <property type="entry name" value="AGC_KINASE_CTER"/>
    <property type="match status" value="1"/>
</dbReference>
<keyword evidence="5" id="KW-0808">Transferase</keyword>
<dbReference type="InterPro" id="IPR018490">
    <property type="entry name" value="cNMP-bd_dom_sf"/>
</dbReference>
<dbReference type="EMBL" id="BEYU01000026">
    <property type="protein sequence ID" value="GBG26969.1"/>
    <property type="molecule type" value="Genomic_DNA"/>
</dbReference>
<dbReference type="Gene3D" id="2.60.120.10">
    <property type="entry name" value="Jelly Rolls"/>
    <property type="match status" value="2"/>
</dbReference>
<dbReference type="InParanoid" id="A0A2R5G9I0"/>
<dbReference type="InterPro" id="IPR017441">
    <property type="entry name" value="Protein_kinase_ATP_BS"/>
</dbReference>
<dbReference type="GO" id="GO:0005952">
    <property type="term" value="C:cAMP-dependent protein kinase complex"/>
    <property type="evidence" value="ECO:0007669"/>
    <property type="project" value="TreeGrafter"/>
</dbReference>
<comment type="catalytic activity">
    <reaction evidence="11">
        <text>L-seryl-[protein] + ATP = O-phospho-L-seryl-[protein] + ADP + H(+)</text>
        <dbReference type="Rhea" id="RHEA:17989"/>
        <dbReference type="Rhea" id="RHEA-COMP:9863"/>
        <dbReference type="Rhea" id="RHEA-COMP:11604"/>
        <dbReference type="ChEBI" id="CHEBI:15378"/>
        <dbReference type="ChEBI" id="CHEBI:29999"/>
        <dbReference type="ChEBI" id="CHEBI:30616"/>
        <dbReference type="ChEBI" id="CHEBI:83421"/>
        <dbReference type="ChEBI" id="CHEBI:456216"/>
        <dbReference type="EC" id="2.7.11.12"/>
    </reaction>
</comment>
<dbReference type="Pfam" id="PF00069">
    <property type="entry name" value="Pkinase"/>
    <property type="match status" value="1"/>
</dbReference>
<feature type="region of interest" description="Disordered" evidence="13">
    <location>
        <begin position="367"/>
        <end position="413"/>
    </location>
</feature>
<evidence type="ECO:0000259" key="16">
    <source>
        <dbReference type="PROSITE" id="PS51285"/>
    </source>
</evidence>
<evidence type="ECO:0000256" key="4">
    <source>
        <dbReference type="ARBA" id="ARBA00022535"/>
    </source>
</evidence>
<evidence type="ECO:0000256" key="11">
    <source>
        <dbReference type="ARBA" id="ARBA00047462"/>
    </source>
</evidence>
<dbReference type="CDD" id="cd00038">
    <property type="entry name" value="CAP_ED"/>
    <property type="match status" value="2"/>
</dbReference>
<comment type="similarity">
    <text evidence="1">Belongs to the protein kinase superfamily. AGC Ser/Thr protein kinase family. cGMP subfamily.</text>
</comment>
<keyword evidence="8 12" id="KW-0067">ATP-binding</keyword>
<dbReference type="SMART" id="SM00133">
    <property type="entry name" value="S_TK_X"/>
    <property type="match status" value="1"/>
</dbReference>
<dbReference type="SUPFAM" id="SSF51206">
    <property type="entry name" value="cAMP-binding domain-like"/>
    <property type="match status" value="2"/>
</dbReference>
<dbReference type="PROSITE" id="PS50042">
    <property type="entry name" value="CNMP_BINDING_3"/>
    <property type="match status" value="2"/>
</dbReference>
<proteinExistence type="inferred from homology"/>
<dbReference type="GO" id="GO:0005524">
    <property type="term" value="F:ATP binding"/>
    <property type="evidence" value="ECO:0007669"/>
    <property type="project" value="UniProtKB-UniRule"/>
</dbReference>
<evidence type="ECO:0000256" key="7">
    <source>
        <dbReference type="ARBA" id="ARBA00022777"/>
    </source>
</evidence>
<evidence type="ECO:0000256" key="6">
    <source>
        <dbReference type="ARBA" id="ARBA00022741"/>
    </source>
</evidence>
<accession>A0A2R5G9I0</accession>
<dbReference type="PANTHER" id="PTHR24353">
    <property type="entry name" value="CYCLIC NUCLEOTIDE-DEPENDENT PROTEIN KINASE"/>
    <property type="match status" value="1"/>
</dbReference>
<dbReference type="InterPro" id="IPR011009">
    <property type="entry name" value="Kinase-like_dom_sf"/>
</dbReference>
<dbReference type="GO" id="GO:0030553">
    <property type="term" value="F:cGMP binding"/>
    <property type="evidence" value="ECO:0007669"/>
    <property type="project" value="UniProtKB-KW"/>
</dbReference>
<dbReference type="InterPro" id="IPR000595">
    <property type="entry name" value="cNMP-bd_dom"/>
</dbReference>
<dbReference type="SMART" id="SM00220">
    <property type="entry name" value="S_TKc"/>
    <property type="match status" value="1"/>
</dbReference>
<feature type="domain" description="Protein kinase" evidence="14">
    <location>
        <begin position="502"/>
        <end position="776"/>
    </location>
</feature>
<dbReference type="Proteomes" id="UP000241890">
    <property type="component" value="Unassembled WGS sequence"/>
</dbReference>
<feature type="compositionally biased region" description="Acidic residues" evidence="13">
    <location>
        <begin position="379"/>
        <end position="399"/>
    </location>
</feature>
<keyword evidence="7 17" id="KW-0418">Kinase</keyword>
<evidence type="ECO:0000256" key="10">
    <source>
        <dbReference type="ARBA" id="ARBA00047298"/>
    </source>
</evidence>
<dbReference type="GO" id="GO:0004691">
    <property type="term" value="F:cAMP-dependent protein kinase activity"/>
    <property type="evidence" value="ECO:0007669"/>
    <property type="project" value="TreeGrafter"/>
</dbReference>
<evidence type="ECO:0000256" key="5">
    <source>
        <dbReference type="ARBA" id="ARBA00022679"/>
    </source>
</evidence>
<feature type="compositionally biased region" description="Low complexity" evidence="13">
    <location>
        <begin position="16"/>
        <end position="30"/>
    </location>
</feature>
<comment type="catalytic activity">
    <reaction evidence="10">
        <text>L-threonyl-[protein] + ATP = O-phospho-L-threonyl-[protein] + ADP + H(+)</text>
        <dbReference type="Rhea" id="RHEA:46608"/>
        <dbReference type="Rhea" id="RHEA-COMP:11060"/>
        <dbReference type="Rhea" id="RHEA-COMP:11605"/>
        <dbReference type="ChEBI" id="CHEBI:15378"/>
        <dbReference type="ChEBI" id="CHEBI:30013"/>
        <dbReference type="ChEBI" id="CHEBI:30616"/>
        <dbReference type="ChEBI" id="CHEBI:61977"/>
        <dbReference type="ChEBI" id="CHEBI:456216"/>
        <dbReference type="EC" id="2.7.11.12"/>
    </reaction>
</comment>
<dbReference type="PROSITE" id="PS00888">
    <property type="entry name" value="CNMP_BINDING_1"/>
    <property type="match status" value="1"/>
</dbReference>
<evidence type="ECO:0000256" key="1">
    <source>
        <dbReference type="ARBA" id="ARBA00006352"/>
    </source>
</evidence>
<organism evidence="17 18">
    <name type="scientific">Hondaea fermentalgiana</name>
    <dbReference type="NCBI Taxonomy" id="2315210"/>
    <lineage>
        <taxon>Eukaryota</taxon>
        <taxon>Sar</taxon>
        <taxon>Stramenopiles</taxon>
        <taxon>Bigyra</taxon>
        <taxon>Labyrinthulomycetes</taxon>
        <taxon>Thraustochytrida</taxon>
        <taxon>Thraustochytriidae</taxon>
        <taxon>Hondaea</taxon>
    </lineage>
</organism>
<dbReference type="OrthoDB" id="63267at2759"/>
<dbReference type="PANTHER" id="PTHR24353:SF143">
    <property type="entry name" value="PROTEIN KINASE DOMAIN-CONTAINING PROTEIN"/>
    <property type="match status" value="1"/>
</dbReference>
<dbReference type="SMART" id="SM00100">
    <property type="entry name" value="cNMP"/>
    <property type="match status" value="2"/>
</dbReference>
<feature type="domain" description="AGC-kinase C-terminal" evidence="16">
    <location>
        <begin position="777"/>
        <end position="835"/>
    </location>
</feature>
<comment type="caution">
    <text evidence="17">The sequence shown here is derived from an EMBL/GenBank/DDBJ whole genome shotgun (WGS) entry which is preliminary data.</text>
</comment>
<dbReference type="InterPro" id="IPR018488">
    <property type="entry name" value="cNMP-bd_CS"/>
</dbReference>
<feature type="compositionally biased region" description="Basic and acidic residues" evidence="13">
    <location>
        <begin position="93"/>
        <end position="107"/>
    </location>
</feature>
<evidence type="ECO:0000256" key="12">
    <source>
        <dbReference type="PROSITE-ProRule" id="PRU10141"/>
    </source>
</evidence>
<keyword evidence="3" id="KW-0723">Serine/threonine-protein kinase</keyword>
<reference evidence="17 18" key="1">
    <citation type="submission" date="2017-12" db="EMBL/GenBank/DDBJ databases">
        <title>Sequencing, de novo assembly and annotation of complete genome of a new Thraustochytrid species, strain FCC1311.</title>
        <authorList>
            <person name="Sedici K."/>
            <person name="Godart F."/>
            <person name="Aiese Cigliano R."/>
            <person name="Sanseverino W."/>
            <person name="Barakat M."/>
            <person name="Ortet P."/>
            <person name="Marechal E."/>
            <person name="Cagnac O."/>
            <person name="Amato A."/>
        </authorList>
    </citation>
    <scope>NUCLEOTIDE SEQUENCE [LARGE SCALE GENOMIC DNA]</scope>
</reference>
<dbReference type="InterPro" id="IPR000719">
    <property type="entry name" value="Prot_kinase_dom"/>
</dbReference>
<keyword evidence="9" id="KW-0142">cGMP-binding</keyword>
<dbReference type="EC" id="2.7.11.12" evidence="2"/>
<dbReference type="PROSITE" id="PS00108">
    <property type="entry name" value="PROTEIN_KINASE_ST"/>
    <property type="match status" value="1"/>
</dbReference>
<evidence type="ECO:0000256" key="2">
    <source>
        <dbReference type="ARBA" id="ARBA00012428"/>
    </source>
</evidence>
<feature type="domain" description="Cyclic nucleotide-binding" evidence="15">
    <location>
        <begin position="415"/>
        <end position="476"/>
    </location>
</feature>
<evidence type="ECO:0000256" key="8">
    <source>
        <dbReference type="ARBA" id="ARBA00022840"/>
    </source>
</evidence>
<evidence type="ECO:0000256" key="9">
    <source>
        <dbReference type="ARBA" id="ARBA00022992"/>
    </source>
</evidence>
<dbReference type="PROSITE" id="PS00107">
    <property type="entry name" value="PROTEIN_KINASE_ATP"/>
    <property type="match status" value="1"/>
</dbReference>
<evidence type="ECO:0000256" key="13">
    <source>
        <dbReference type="SAM" id="MobiDB-lite"/>
    </source>
</evidence>
<dbReference type="Gene3D" id="3.30.200.20">
    <property type="entry name" value="Phosphorylase Kinase, domain 1"/>
    <property type="match status" value="1"/>
</dbReference>
<keyword evidence="6 12" id="KW-0547">Nucleotide-binding</keyword>
<feature type="compositionally biased region" description="Low complexity" evidence="13">
    <location>
        <begin position="79"/>
        <end position="92"/>
    </location>
</feature>
<dbReference type="InterPro" id="IPR000961">
    <property type="entry name" value="AGC-kinase_C"/>
</dbReference>
<dbReference type="InterPro" id="IPR008271">
    <property type="entry name" value="Ser/Thr_kinase_AS"/>
</dbReference>
<evidence type="ECO:0000313" key="18">
    <source>
        <dbReference type="Proteomes" id="UP000241890"/>
    </source>
</evidence>
<keyword evidence="4" id="KW-0140">cGMP</keyword>
<feature type="region of interest" description="Disordered" evidence="13">
    <location>
        <begin position="1"/>
        <end position="126"/>
    </location>
</feature>
<sequence length="835" mass="93032">MQFSRYKARYNPPSPAHAAGAAGEQANAKAKSVPGRARGGSDAAHEQEAKVQRHPEDEEVGRRGGKAAMAATRSPASSEQARQMQQQQQEQQEQQREQERERDRRDVAPQATPGKPVEQPGGAPSQAEWTGIENVLLKHFLFAGTEASKIRRVAAEMTLVTPRPGQVIVREGDVGDSMYVVEQGELHVKSSNTGPDAVDRLGPGRVFGELAVLYDSPRAATVTAHLPGTRIWCLKREVLRKMEGTFMEEKLEKRADILRSIPEFKEFPEDKVRRLASTMQEEIFDAGTAICSEGECLITGVNDSFYVIAEGSADVFVTVAAEAPVRVDEELNEINPTLNGPIPSNDVGALINRAKFVSEVVSKTRRRPSISSVSSNNDHEDEDENDEQNSSDDAEDSEDLLPIAPPLPGPTQKKVTTMHKAQWFGEMALISNEPRTATVIAAERTVCLTLTRSAFVQIVSGTTRVYKDLTHKAEMKKQDNHEAICRSSRNDLASKMNALSCLKVQHVIGEGAFSVVRVATIKGTDSQAFALKTMNKQDLVDRNQVMHVNNERSILEQSSHPFILSLIRTFQTPNHIYMLLELVQGGELFSQVIDSKGGLPPRSVKFYASCILEGLSYLHRKFIAYRDLKLENLIISSEGYVKIIDFGFAKRIEPGTMSNTLCGTPDYLAPEAVMRKGHNHTVDCWALGVLMFEMLTQFSPFADPSGEANQMVVFKRIIHGPDCVDWRLLQRAFANESQDEAYFMRTTLLRLWEANPHDRVPLINLKDGDDPARLFFQDIDFTNLRQQTIPPPWKPNVKSASDTSYFDTDAFTESREPHTLFKPQTPEIAHAFDDF</sequence>
<dbReference type="InterPro" id="IPR014710">
    <property type="entry name" value="RmlC-like_jellyroll"/>
</dbReference>
<evidence type="ECO:0000256" key="3">
    <source>
        <dbReference type="ARBA" id="ARBA00022527"/>
    </source>
</evidence>
<feature type="compositionally biased region" description="Basic and acidic residues" evidence="13">
    <location>
        <begin position="43"/>
        <end position="62"/>
    </location>
</feature>
<feature type="binding site" evidence="12">
    <location>
        <position position="532"/>
    </location>
    <ligand>
        <name>ATP</name>
        <dbReference type="ChEBI" id="CHEBI:30616"/>
    </ligand>
</feature>
<dbReference type="PROSITE" id="PS00889">
    <property type="entry name" value="CNMP_BINDING_2"/>
    <property type="match status" value="2"/>
</dbReference>
<name>A0A2R5G9I0_9STRA</name>
<protein>
    <recommendedName>
        <fullName evidence="2">cGMP-dependent protein kinase</fullName>
        <ecNumber evidence="2">2.7.11.12</ecNumber>
    </recommendedName>
</protein>
<dbReference type="GO" id="GO:0004692">
    <property type="term" value="F:cGMP-dependent protein kinase activity"/>
    <property type="evidence" value="ECO:0007669"/>
    <property type="project" value="UniProtKB-EC"/>
</dbReference>
<gene>
    <name evidence="17" type="ORF">FCC1311_031922</name>
</gene>
<evidence type="ECO:0000259" key="15">
    <source>
        <dbReference type="PROSITE" id="PS50042"/>
    </source>
</evidence>
<dbReference type="AlphaFoldDB" id="A0A2R5G9I0"/>
<keyword evidence="18" id="KW-1185">Reference proteome</keyword>
<evidence type="ECO:0000259" key="14">
    <source>
        <dbReference type="PROSITE" id="PS50011"/>
    </source>
</evidence>
<dbReference type="PRINTS" id="PR00103">
    <property type="entry name" value="CAMPKINASE"/>
</dbReference>
<dbReference type="SUPFAM" id="SSF56112">
    <property type="entry name" value="Protein kinase-like (PK-like)"/>
    <property type="match status" value="1"/>
</dbReference>
<evidence type="ECO:0000313" key="17">
    <source>
        <dbReference type="EMBL" id="GBG26969.1"/>
    </source>
</evidence>
<dbReference type="Gene3D" id="1.10.510.10">
    <property type="entry name" value="Transferase(Phosphotransferase) domain 1"/>
    <property type="match status" value="1"/>
</dbReference>
<dbReference type="PROSITE" id="PS50011">
    <property type="entry name" value="PROTEIN_KINASE_DOM"/>
    <property type="match status" value="1"/>
</dbReference>
<dbReference type="Pfam" id="PF00027">
    <property type="entry name" value="cNMP_binding"/>
    <property type="match status" value="2"/>
</dbReference>